<name>A0AAD7LN51_QUISA</name>
<dbReference type="Proteomes" id="UP001163823">
    <property type="component" value="Chromosome 7"/>
</dbReference>
<dbReference type="PANTHER" id="PTHR31045:SF21">
    <property type="entry name" value="PLAC8 FAMILY PROTEIN"/>
    <property type="match status" value="1"/>
</dbReference>
<evidence type="ECO:0000313" key="3">
    <source>
        <dbReference type="EMBL" id="KAJ7961133.1"/>
    </source>
</evidence>
<keyword evidence="2" id="KW-0472">Membrane</keyword>
<feature type="transmembrane region" description="Helical" evidence="2">
    <location>
        <begin position="138"/>
        <end position="160"/>
    </location>
</feature>
<sequence length="252" mass="28442">MIPTRNGGGLQDDSEGSFTSNGTTDVFKANADGTLHISTSRKGLLGDGSPHRENYKKLTFLPKKFKLMQFNPCGSLGSPSSKFRQIAEEREGGSRSVPSSTILGFRKRFNGIVVQKIDWVSIRKICGQWIKNPLNMALLLWISCVAVSGGILFLVLTGMLNSVLPKKSQRNAWFEVNNQILNALFTLMCLYQHPKRFYHLVLLCRWKPKDITTLREVYCKNGTYKPREWAHMMVVVVLLHVNCFAQYALCVP</sequence>
<keyword evidence="4" id="KW-1185">Reference proteome</keyword>
<dbReference type="EMBL" id="JARAOO010000007">
    <property type="protein sequence ID" value="KAJ7961133.1"/>
    <property type="molecule type" value="Genomic_DNA"/>
</dbReference>
<reference evidence="3" key="1">
    <citation type="journal article" date="2023" name="Science">
        <title>Elucidation of the pathway for biosynthesis of saponin adjuvants from the soapbark tree.</title>
        <authorList>
            <person name="Reed J."/>
            <person name="Orme A."/>
            <person name="El-Demerdash A."/>
            <person name="Owen C."/>
            <person name="Martin L.B.B."/>
            <person name="Misra R.C."/>
            <person name="Kikuchi S."/>
            <person name="Rejzek M."/>
            <person name="Martin A.C."/>
            <person name="Harkess A."/>
            <person name="Leebens-Mack J."/>
            <person name="Louveau T."/>
            <person name="Stephenson M.J."/>
            <person name="Osbourn A."/>
        </authorList>
    </citation>
    <scope>NUCLEOTIDE SEQUENCE</scope>
    <source>
        <strain evidence="3">S10</strain>
    </source>
</reference>
<dbReference type="GO" id="GO:0051762">
    <property type="term" value="P:sesquiterpene biosynthetic process"/>
    <property type="evidence" value="ECO:0007669"/>
    <property type="project" value="TreeGrafter"/>
</dbReference>
<comment type="caution">
    <text evidence="3">The sequence shown here is derived from an EMBL/GenBank/DDBJ whole genome shotgun (WGS) entry which is preliminary data.</text>
</comment>
<evidence type="ECO:0000313" key="4">
    <source>
        <dbReference type="Proteomes" id="UP001163823"/>
    </source>
</evidence>
<dbReference type="GO" id="GO:0009975">
    <property type="term" value="F:cyclase activity"/>
    <property type="evidence" value="ECO:0007669"/>
    <property type="project" value="TreeGrafter"/>
</dbReference>
<feature type="compositionally biased region" description="Gly residues" evidence="1">
    <location>
        <begin position="1"/>
        <end position="10"/>
    </location>
</feature>
<evidence type="ECO:0000256" key="2">
    <source>
        <dbReference type="SAM" id="Phobius"/>
    </source>
</evidence>
<dbReference type="InterPro" id="IPR021369">
    <property type="entry name" value="DUF2985"/>
</dbReference>
<protein>
    <submittedName>
        <fullName evidence="3">PLAC8 family protein</fullName>
    </submittedName>
</protein>
<feature type="transmembrane region" description="Helical" evidence="2">
    <location>
        <begin position="229"/>
        <end position="249"/>
    </location>
</feature>
<dbReference type="Pfam" id="PF11204">
    <property type="entry name" value="DUF2985"/>
    <property type="match status" value="1"/>
</dbReference>
<accession>A0AAD7LN51</accession>
<dbReference type="AlphaFoldDB" id="A0AAD7LN51"/>
<dbReference type="KEGG" id="qsa:O6P43_016516"/>
<evidence type="ECO:0000256" key="1">
    <source>
        <dbReference type="SAM" id="MobiDB-lite"/>
    </source>
</evidence>
<proteinExistence type="predicted"/>
<dbReference type="PANTHER" id="PTHR31045">
    <property type="entry name" value="PLAC8 FAMILY PROTEIN-RELATED"/>
    <property type="match status" value="1"/>
</dbReference>
<feature type="region of interest" description="Disordered" evidence="1">
    <location>
        <begin position="1"/>
        <end position="23"/>
    </location>
</feature>
<keyword evidence="2" id="KW-0812">Transmembrane</keyword>
<organism evidence="3 4">
    <name type="scientific">Quillaja saponaria</name>
    <name type="common">Soap bark tree</name>
    <dbReference type="NCBI Taxonomy" id="32244"/>
    <lineage>
        <taxon>Eukaryota</taxon>
        <taxon>Viridiplantae</taxon>
        <taxon>Streptophyta</taxon>
        <taxon>Embryophyta</taxon>
        <taxon>Tracheophyta</taxon>
        <taxon>Spermatophyta</taxon>
        <taxon>Magnoliopsida</taxon>
        <taxon>eudicotyledons</taxon>
        <taxon>Gunneridae</taxon>
        <taxon>Pentapetalae</taxon>
        <taxon>rosids</taxon>
        <taxon>fabids</taxon>
        <taxon>Fabales</taxon>
        <taxon>Quillajaceae</taxon>
        <taxon>Quillaja</taxon>
    </lineage>
</organism>
<keyword evidence="2" id="KW-1133">Transmembrane helix</keyword>
<gene>
    <name evidence="3" type="ORF">O6P43_016516</name>
</gene>